<dbReference type="AlphaFoldDB" id="A0A6A6V0C7"/>
<evidence type="ECO:0000256" key="1">
    <source>
        <dbReference type="SAM" id="MobiDB-lite"/>
    </source>
</evidence>
<reference evidence="2" key="1">
    <citation type="journal article" date="2020" name="Stud. Mycol.">
        <title>101 Dothideomycetes genomes: a test case for predicting lifestyles and emergence of pathogens.</title>
        <authorList>
            <person name="Haridas S."/>
            <person name="Albert R."/>
            <person name="Binder M."/>
            <person name="Bloem J."/>
            <person name="Labutti K."/>
            <person name="Salamov A."/>
            <person name="Andreopoulos B."/>
            <person name="Baker S."/>
            <person name="Barry K."/>
            <person name="Bills G."/>
            <person name="Bluhm B."/>
            <person name="Cannon C."/>
            <person name="Castanera R."/>
            <person name="Culley D."/>
            <person name="Daum C."/>
            <person name="Ezra D."/>
            <person name="Gonzalez J."/>
            <person name="Henrissat B."/>
            <person name="Kuo A."/>
            <person name="Liang C."/>
            <person name="Lipzen A."/>
            <person name="Lutzoni F."/>
            <person name="Magnuson J."/>
            <person name="Mondo S."/>
            <person name="Nolan M."/>
            <person name="Ohm R."/>
            <person name="Pangilinan J."/>
            <person name="Park H.-J."/>
            <person name="Ramirez L."/>
            <person name="Alfaro M."/>
            <person name="Sun H."/>
            <person name="Tritt A."/>
            <person name="Yoshinaga Y."/>
            <person name="Zwiers L.-H."/>
            <person name="Turgeon B."/>
            <person name="Goodwin S."/>
            <person name="Spatafora J."/>
            <person name="Crous P."/>
            <person name="Grigoriev I."/>
        </authorList>
    </citation>
    <scope>NUCLEOTIDE SEQUENCE</scope>
    <source>
        <strain evidence="2">CBS 119925</strain>
    </source>
</reference>
<keyword evidence="3" id="KW-1185">Reference proteome</keyword>
<dbReference type="Proteomes" id="UP000799440">
    <property type="component" value="Unassembled WGS sequence"/>
</dbReference>
<protein>
    <submittedName>
        <fullName evidence="2">Uncharacterized protein</fullName>
    </submittedName>
</protein>
<organism evidence="2 3">
    <name type="scientific">Sporormia fimetaria CBS 119925</name>
    <dbReference type="NCBI Taxonomy" id="1340428"/>
    <lineage>
        <taxon>Eukaryota</taxon>
        <taxon>Fungi</taxon>
        <taxon>Dikarya</taxon>
        <taxon>Ascomycota</taxon>
        <taxon>Pezizomycotina</taxon>
        <taxon>Dothideomycetes</taxon>
        <taxon>Pleosporomycetidae</taxon>
        <taxon>Pleosporales</taxon>
        <taxon>Sporormiaceae</taxon>
        <taxon>Sporormia</taxon>
    </lineage>
</organism>
<gene>
    <name evidence="2" type="ORF">M011DRAFT_480809</name>
</gene>
<dbReference type="EMBL" id="MU006597">
    <property type="protein sequence ID" value="KAF2743463.1"/>
    <property type="molecule type" value="Genomic_DNA"/>
</dbReference>
<evidence type="ECO:0000313" key="3">
    <source>
        <dbReference type="Proteomes" id="UP000799440"/>
    </source>
</evidence>
<dbReference type="OrthoDB" id="3794648at2759"/>
<accession>A0A6A6V0C7</accession>
<name>A0A6A6V0C7_9PLEO</name>
<sequence length="639" mass="73281">MSSRSQLKPDVSTNSRVRRLFHRRVDSAYSVVKQHTLPHHLPLNPAAAEHAARMFVEQMNRRNPQAIPAKAVSVPDAPLLSSSAASSRTAIHNGPLDPNTAAVIARHFVLGQQTVLVDRTEPLLQGEDDVSFVDPMYDSTYVDESINRWLCLLEEEAFESQERSTICDEETECHRPDDTTNQQGVETVRVPSEVRHESVSERHLVLVPSNASSSTYPSPLPSPKKRHERLADDIQQAHSRSLSGERKQHEFCNSLAHNTARGSGPAARTLLSILTTLEYSTLSDPVITYGPLGIGFRKSQMSVNDWNWLSRGSLAFYLHKELPHGRIPEEDFDFIFTQILPDERRVKNGPDYLLDRDQFRVCIDAWRREETWCTERLAEFQELQTSEEEVRAGPQVVVAAQGPPVPSTFHGLPMQEGGLNRLHTLRRLIEAMAYERKERYGVRYENAAGFFSLYHSAWSCQQENKPLTKGLHPYARNWTTHESQLLQRGGILLSLLCRVQQGQNDHYTYTMIRGALMYIKGQFNPDLDRFEQFLWGRALDSGVQIDEIPMILIEHRDYNRLNDTERQRRLDSFVDRAESWKLDEERLKEAKQSKKAWKKAHKDHGFRAKIKQAFEKLTGKKPQSRFHCIGCMQGRRCIE</sequence>
<evidence type="ECO:0000313" key="2">
    <source>
        <dbReference type="EMBL" id="KAF2743463.1"/>
    </source>
</evidence>
<feature type="region of interest" description="Disordered" evidence="1">
    <location>
        <begin position="208"/>
        <end position="229"/>
    </location>
</feature>
<proteinExistence type="predicted"/>